<sequence>VLHPNLGMHNAAATGDVGLVKFALDNGQPHTSVLNGVLPLHAACSGGSEAVVRLLLQHGADANAPRLRRKGSHVGPGTEGSTPLHFAAANGH</sequence>
<evidence type="ECO:0000256" key="1">
    <source>
        <dbReference type="ARBA" id="ARBA00022737"/>
    </source>
</evidence>
<dbReference type="Pfam" id="PF12796">
    <property type="entry name" value="Ank_2"/>
    <property type="match status" value="1"/>
</dbReference>
<dbReference type="InterPro" id="IPR002110">
    <property type="entry name" value="Ankyrin_rpt"/>
</dbReference>
<feature type="non-terminal residue" evidence="5">
    <location>
        <position position="1"/>
    </location>
</feature>
<evidence type="ECO:0000256" key="3">
    <source>
        <dbReference type="PROSITE-ProRule" id="PRU00023"/>
    </source>
</evidence>
<dbReference type="RefSeq" id="XP_025601063.1">
    <property type="nucleotide sequence ID" value="XM_025739960.1"/>
</dbReference>
<dbReference type="PROSITE" id="PS50297">
    <property type="entry name" value="ANK_REP_REGION"/>
    <property type="match status" value="2"/>
</dbReference>
<feature type="non-terminal residue" evidence="5">
    <location>
        <position position="92"/>
    </location>
</feature>
<evidence type="ECO:0000313" key="5">
    <source>
        <dbReference type="EMBL" id="PWO00785.1"/>
    </source>
</evidence>
<dbReference type="EMBL" id="KZ819284">
    <property type="protein sequence ID" value="PWO00785.1"/>
    <property type="molecule type" value="Genomic_DNA"/>
</dbReference>
<dbReference type="SUPFAM" id="SSF48403">
    <property type="entry name" value="Ankyrin repeat"/>
    <property type="match status" value="1"/>
</dbReference>
<feature type="region of interest" description="Disordered" evidence="4">
    <location>
        <begin position="66"/>
        <end position="92"/>
    </location>
</feature>
<dbReference type="Proteomes" id="UP000245946">
    <property type="component" value="Unassembled WGS sequence"/>
</dbReference>
<protein>
    <submittedName>
        <fullName evidence="5">Uncharacterized protein</fullName>
    </submittedName>
</protein>
<dbReference type="STRING" id="58919.A0A316ZIE0"/>
<dbReference type="PROSITE" id="PS50088">
    <property type="entry name" value="ANK_REPEAT"/>
    <property type="match status" value="2"/>
</dbReference>
<keyword evidence="2 3" id="KW-0040">ANK repeat</keyword>
<dbReference type="PANTHER" id="PTHR24173:SF74">
    <property type="entry name" value="ANKYRIN REPEAT DOMAIN-CONTAINING PROTEIN 16"/>
    <property type="match status" value="1"/>
</dbReference>
<evidence type="ECO:0000313" key="6">
    <source>
        <dbReference type="Proteomes" id="UP000245946"/>
    </source>
</evidence>
<dbReference type="InterPro" id="IPR036770">
    <property type="entry name" value="Ankyrin_rpt-contain_sf"/>
</dbReference>
<keyword evidence="1" id="KW-0677">Repeat</keyword>
<keyword evidence="6" id="KW-1185">Reference proteome</keyword>
<dbReference type="OrthoDB" id="194358at2759"/>
<evidence type="ECO:0000256" key="2">
    <source>
        <dbReference type="ARBA" id="ARBA00023043"/>
    </source>
</evidence>
<proteinExistence type="predicted"/>
<organism evidence="5 6">
    <name type="scientific">Tilletiopsis washingtonensis</name>
    <dbReference type="NCBI Taxonomy" id="58919"/>
    <lineage>
        <taxon>Eukaryota</taxon>
        <taxon>Fungi</taxon>
        <taxon>Dikarya</taxon>
        <taxon>Basidiomycota</taxon>
        <taxon>Ustilaginomycotina</taxon>
        <taxon>Exobasidiomycetes</taxon>
        <taxon>Entylomatales</taxon>
        <taxon>Entylomatales incertae sedis</taxon>
        <taxon>Tilletiopsis</taxon>
    </lineage>
</organism>
<evidence type="ECO:0000256" key="4">
    <source>
        <dbReference type="SAM" id="MobiDB-lite"/>
    </source>
</evidence>
<dbReference type="GeneID" id="37267506"/>
<reference evidence="5 6" key="1">
    <citation type="journal article" date="2018" name="Mol. Biol. Evol.">
        <title>Broad Genomic Sampling Reveals a Smut Pathogenic Ancestry of the Fungal Clade Ustilaginomycotina.</title>
        <authorList>
            <person name="Kijpornyongpan T."/>
            <person name="Mondo S.J."/>
            <person name="Barry K."/>
            <person name="Sandor L."/>
            <person name="Lee J."/>
            <person name="Lipzen A."/>
            <person name="Pangilinan J."/>
            <person name="LaButti K."/>
            <person name="Hainaut M."/>
            <person name="Henrissat B."/>
            <person name="Grigoriev I.V."/>
            <person name="Spatafora J.W."/>
            <person name="Aime M.C."/>
        </authorList>
    </citation>
    <scope>NUCLEOTIDE SEQUENCE [LARGE SCALE GENOMIC DNA]</scope>
    <source>
        <strain evidence="5 6">MCA 4186</strain>
    </source>
</reference>
<gene>
    <name evidence="5" type="ORF">FA09DRAFT_290511</name>
</gene>
<dbReference type="PANTHER" id="PTHR24173">
    <property type="entry name" value="ANKYRIN REPEAT CONTAINING"/>
    <property type="match status" value="1"/>
</dbReference>
<name>A0A316ZIE0_9BASI</name>
<dbReference type="SMART" id="SM00248">
    <property type="entry name" value="ANK"/>
    <property type="match status" value="1"/>
</dbReference>
<feature type="repeat" description="ANK" evidence="3">
    <location>
        <begin position="35"/>
        <end position="67"/>
    </location>
</feature>
<feature type="repeat" description="ANK" evidence="3">
    <location>
        <begin position="79"/>
        <end position="92"/>
    </location>
</feature>
<dbReference type="Gene3D" id="1.25.40.20">
    <property type="entry name" value="Ankyrin repeat-containing domain"/>
    <property type="match status" value="1"/>
</dbReference>
<accession>A0A316ZIE0</accession>
<dbReference type="AlphaFoldDB" id="A0A316ZIE0"/>